<evidence type="ECO:0000313" key="2">
    <source>
        <dbReference type="EMBL" id="EGE09549.1"/>
    </source>
</evidence>
<dbReference type="HOGENOM" id="CLU_1846521_0_0_1"/>
<feature type="compositionally biased region" description="Basic and acidic residues" evidence="1">
    <location>
        <begin position="81"/>
        <end position="91"/>
    </location>
</feature>
<dbReference type="AlphaFoldDB" id="F2Q5Y1"/>
<organism evidence="2 3">
    <name type="scientific">Trichophyton equinum (strain ATCC MYA-4606 / CBS 127.97)</name>
    <name type="common">Horse ringworm fungus</name>
    <dbReference type="NCBI Taxonomy" id="559882"/>
    <lineage>
        <taxon>Eukaryota</taxon>
        <taxon>Fungi</taxon>
        <taxon>Dikarya</taxon>
        <taxon>Ascomycota</taxon>
        <taxon>Pezizomycotina</taxon>
        <taxon>Eurotiomycetes</taxon>
        <taxon>Eurotiomycetidae</taxon>
        <taxon>Onygenales</taxon>
        <taxon>Arthrodermataceae</taxon>
        <taxon>Trichophyton</taxon>
    </lineage>
</organism>
<proteinExistence type="predicted"/>
<sequence length="139" mass="15398">MAIMYCCHEGSPVRPEKGRPAFCTAASQFLAAEALVGWDPSALLSTNRGTARTAQKRCQLTNCPYCPQFPAVSRGAPPDKMPQEKRREWDRKKKGNGPPDMSCQGELGAIHHVHRHRQPSQPLSIRLLAASLPLGRWRA</sequence>
<accession>F2Q5Y1</accession>
<dbReference type="VEuPathDB" id="FungiDB:TEQG_08492"/>
<protein>
    <submittedName>
        <fullName evidence="2">Uncharacterized protein</fullName>
    </submittedName>
</protein>
<evidence type="ECO:0000313" key="3">
    <source>
        <dbReference type="Proteomes" id="UP000009169"/>
    </source>
</evidence>
<feature type="region of interest" description="Disordered" evidence="1">
    <location>
        <begin position="72"/>
        <end position="107"/>
    </location>
</feature>
<gene>
    <name evidence="2" type="ORF">TEQG_08492</name>
</gene>
<dbReference type="Proteomes" id="UP000009169">
    <property type="component" value="Unassembled WGS sequence"/>
</dbReference>
<evidence type="ECO:0000256" key="1">
    <source>
        <dbReference type="SAM" id="MobiDB-lite"/>
    </source>
</evidence>
<keyword evidence="3" id="KW-1185">Reference proteome</keyword>
<name>F2Q5Y1_TRIEC</name>
<dbReference type="EMBL" id="DS995817">
    <property type="protein sequence ID" value="EGE09549.1"/>
    <property type="molecule type" value="Genomic_DNA"/>
</dbReference>
<reference evidence="3" key="1">
    <citation type="journal article" date="2012" name="MBio">
        <title>Comparative genome analysis of Trichophyton rubrum and related dermatophytes reveals candidate genes involved in infection.</title>
        <authorList>
            <person name="Martinez D.A."/>
            <person name="Oliver B.G."/>
            <person name="Graeser Y."/>
            <person name="Goldberg J.M."/>
            <person name="Li W."/>
            <person name="Martinez-Rossi N.M."/>
            <person name="Monod M."/>
            <person name="Shelest E."/>
            <person name="Barton R.C."/>
            <person name="Birch E."/>
            <person name="Brakhage A.A."/>
            <person name="Chen Z."/>
            <person name="Gurr S.J."/>
            <person name="Heiman D."/>
            <person name="Heitman J."/>
            <person name="Kosti I."/>
            <person name="Rossi A."/>
            <person name="Saif S."/>
            <person name="Samalova M."/>
            <person name="Saunders C.W."/>
            <person name="Shea T."/>
            <person name="Summerbell R.C."/>
            <person name="Xu J."/>
            <person name="Young S."/>
            <person name="Zeng Q."/>
            <person name="Birren B.W."/>
            <person name="Cuomo C.A."/>
            <person name="White T.C."/>
        </authorList>
    </citation>
    <scope>NUCLEOTIDE SEQUENCE [LARGE SCALE GENOMIC DNA]</scope>
    <source>
        <strain evidence="3">ATCC MYA-4606 / CBS 127.97</strain>
    </source>
</reference>